<accession>A0ABQ5IE78</accession>
<keyword evidence="2" id="KW-1185">Reference proteome</keyword>
<protein>
    <submittedName>
        <fullName evidence="1">Uncharacterized protein</fullName>
    </submittedName>
</protein>
<organism evidence="1 2">
    <name type="scientific">Tanacetum coccineum</name>
    <dbReference type="NCBI Taxonomy" id="301880"/>
    <lineage>
        <taxon>Eukaryota</taxon>
        <taxon>Viridiplantae</taxon>
        <taxon>Streptophyta</taxon>
        <taxon>Embryophyta</taxon>
        <taxon>Tracheophyta</taxon>
        <taxon>Spermatophyta</taxon>
        <taxon>Magnoliopsida</taxon>
        <taxon>eudicotyledons</taxon>
        <taxon>Gunneridae</taxon>
        <taxon>Pentapetalae</taxon>
        <taxon>asterids</taxon>
        <taxon>campanulids</taxon>
        <taxon>Asterales</taxon>
        <taxon>Asteraceae</taxon>
        <taxon>Asteroideae</taxon>
        <taxon>Anthemideae</taxon>
        <taxon>Anthemidinae</taxon>
        <taxon>Tanacetum</taxon>
    </lineage>
</organism>
<name>A0ABQ5IE78_9ASTR</name>
<reference evidence="1" key="2">
    <citation type="submission" date="2022-01" db="EMBL/GenBank/DDBJ databases">
        <authorList>
            <person name="Yamashiro T."/>
            <person name="Shiraishi A."/>
            <person name="Satake H."/>
            <person name="Nakayama K."/>
        </authorList>
    </citation>
    <scope>NUCLEOTIDE SEQUENCE</scope>
</reference>
<evidence type="ECO:0000313" key="2">
    <source>
        <dbReference type="Proteomes" id="UP001151760"/>
    </source>
</evidence>
<reference evidence="1" key="1">
    <citation type="journal article" date="2022" name="Int. J. Mol. Sci.">
        <title>Draft Genome of Tanacetum Coccineum: Genomic Comparison of Closely Related Tanacetum-Family Plants.</title>
        <authorList>
            <person name="Yamashiro T."/>
            <person name="Shiraishi A."/>
            <person name="Nakayama K."/>
            <person name="Satake H."/>
        </authorList>
    </citation>
    <scope>NUCLEOTIDE SEQUENCE</scope>
</reference>
<comment type="caution">
    <text evidence="1">The sequence shown here is derived from an EMBL/GenBank/DDBJ whole genome shotgun (WGS) entry which is preliminary data.</text>
</comment>
<evidence type="ECO:0000313" key="1">
    <source>
        <dbReference type="EMBL" id="GJT98450.1"/>
    </source>
</evidence>
<dbReference type="Proteomes" id="UP001151760">
    <property type="component" value="Unassembled WGS sequence"/>
</dbReference>
<sequence length="224" mass="25330">MELVLEHTQQGISYEVSVEMGPTYAVSDFTWLIADIEAQVSWNPVIRGKPPFPLKILKGSCFISHRDSIQFISSLYSELDDMKSGFLNSLVHSLCALSTLRRSSLRTASTAAKPCQGDSSPFYLITGRNSRRFRNSDEYNHDPEKCEHVGPKVTTSHGGNNTTRMIWRFTVADDLKECSKITQVKGTMLKDYYTMTPKAKLTPIKDISPMVTNMRIRGRVISKW</sequence>
<gene>
    <name evidence="1" type="ORF">Tco_1093968</name>
</gene>
<proteinExistence type="predicted"/>
<dbReference type="EMBL" id="BQNB010020676">
    <property type="protein sequence ID" value="GJT98450.1"/>
    <property type="molecule type" value="Genomic_DNA"/>
</dbReference>